<dbReference type="SUPFAM" id="SSF51556">
    <property type="entry name" value="Metallo-dependent hydrolases"/>
    <property type="match status" value="1"/>
</dbReference>
<name>A0A9X2MRL7_9BACL</name>
<dbReference type="PANTHER" id="PTHR10443:SF12">
    <property type="entry name" value="DIPEPTIDASE"/>
    <property type="match status" value="1"/>
</dbReference>
<dbReference type="InterPro" id="IPR008257">
    <property type="entry name" value="Pept_M19"/>
</dbReference>
<dbReference type="RefSeq" id="WP_257446903.1">
    <property type="nucleotide sequence ID" value="NZ_JANIPJ010000009.1"/>
</dbReference>
<comment type="caution">
    <text evidence="1">The sequence shown here is derived from an EMBL/GenBank/DDBJ whole genome shotgun (WGS) entry which is preliminary data.</text>
</comment>
<dbReference type="PROSITE" id="PS51365">
    <property type="entry name" value="RENAL_DIPEPTIDASE_2"/>
    <property type="match status" value="1"/>
</dbReference>
<organism evidence="1 2">
    <name type="scientific">Paenibacillus soyae</name>
    <dbReference type="NCBI Taxonomy" id="2969249"/>
    <lineage>
        <taxon>Bacteria</taxon>
        <taxon>Bacillati</taxon>
        <taxon>Bacillota</taxon>
        <taxon>Bacilli</taxon>
        <taxon>Bacillales</taxon>
        <taxon>Paenibacillaceae</taxon>
        <taxon>Paenibacillus</taxon>
    </lineage>
</organism>
<accession>A0A9X2MRL7</accession>
<dbReference type="Proteomes" id="UP001141950">
    <property type="component" value="Unassembled WGS sequence"/>
</dbReference>
<dbReference type="Pfam" id="PF01244">
    <property type="entry name" value="Peptidase_M19"/>
    <property type="match status" value="1"/>
</dbReference>
<sequence length="315" mass="34347">MRIVDFHCDVLSKLLEDESLSFEPGMSGKLDVTHGRLRGQKALLQTFAVYISPSRPDYRSLNPVLESIDLFYEKVLKQSGLRHIRSTADLEACMNQGLTGALLSLEGAGGLQGKLSALRLMHRLGVRAIGFTWNDANWAADGAMEPRGGGLTKQGAAFVKACNELGIIIDVSHLSERAFWDVAALSEKPIIASHSNAKALCDHPRNLSDLQIQAIFESGGVVGVTFVPMFLRADGHAKIEDVLNHMEHFCSLGGEEHVMIGSDFDGIDHYVEGLTHPGELAGLREAMIGRFSKTLTEKIWSGNAVAFLKRNLPAE</sequence>
<dbReference type="Gene3D" id="3.20.20.140">
    <property type="entry name" value="Metal-dependent hydrolases"/>
    <property type="match status" value="1"/>
</dbReference>
<evidence type="ECO:0000313" key="2">
    <source>
        <dbReference type="Proteomes" id="UP001141950"/>
    </source>
</evidence>
<dbReference type="InterPro" id="IPR032466">
    <property type="entry name" value="Metal_Hydrolase"/>
</dbReference>
<dbReference type="GO" id="GO:0006508">
    <property type="term" value="P:proteolysis"/>
    <property type="evidence" value="ECO:0007669"/>
    <property type="project" value="InterPro"/>
</dbReference>
<dbReference type="EMBL" id="JANIPJ010000009">
    <property type="protein sequence ID" value="MCR2805090.1"/>
    <property type="molecule type" value="Genomic_DNA"/>
</dbReference>
<dbReference type="AlphaFoldDB" id="A0A9X2MRL7"/>
<reference evidence="1" key="1">
    <citation type="submission" date="2022-08" db="EMBL/GenBank/DDBJ databases">
        <title>The genomic sequence of strain Paenibacillus sp. SCIV0701.</title>
        <authorList>
            <person name="Zhao H."/>
        </authorList>
    </citation>
    <scope>NUCLEOTIDE SEQUENCE</scope>
    <source>
        <strain evidence="1">SCIV0701</strain>
    </source>
</reference>
<proteinExistence type="predicted"/>
<dbReference type="CDD" id="cd01301">
    <property type="entry name" value="rDP_like"/>
    <property type="match status" value="1"/>
</dbReference>
<evidence type="ECO:0000313" key="1">
    <source>
        <dbReference type="EMBL" id="MCR2805090.1"/>
    </source>
</evidence>
<dbReference type="PANTHER" id="PTHR10443">
    <property type="entry name" value="MICROSOMAL DIPEPTIDASE"/>
    <property type="match status" value="1"/>
</dbReference>
<protein>
    <submittedName>
        <fullName evidence="1">Dipeptidase</fullName>
    </submittedName>
</protein>
<keyword evidence="2" id="KW-1185">Reference proteome</keyword>
<dbReference type="GO" id="GO:0070573">
    <property type="term" value="F:metallodipeptidase activity"/>
    <property type="evidence" value="ECO:0007669"/>
    <property type="project" value="InterPro"/>
</dbReference>
<gene>
    <name evidence="1" type="ORF">NQZ67_14485</name>
</gene>